<dbReference type="InterPro" id="IPR042204">
    <property type="entry name" value="2Fe-2S-bd_N"/>
</dbReference>
<evidence type="ECO:0000313" key="3">
    <source>
        <dbReference type="Proteomes" id="UP001241603"/>
    </source>
</evidence>
<keyword evidence="1" id="KW-0560">Oxidoreductase</keyword>
<dbReference type="EMBL" id="JAUSVO010000002">
    <property type="protein sequence ID" value="MDQ0436959.1"/>
    <property type="molecule type" value="Genomic_DNA"/>
</dbReference>
<evidence type="ECO:0000313" key="2">
    <source>
        <dbReference type="EMBL" id="MDQ0436959.1"/>
    </source>
</evidence>
<proteinExistence type="predicted"/>
<dbReference type="Pfam" id="PF13510">
    <property type="entry name" value="Fer2_4"/>
    <property type="match status" value="1"/>
</dbReference>
<comment type="caution">
    <text evidence="2">The sequence shown here is derived from an EMBL/GenBank/DDBJ whole genome shotgun (WGS) entry which is preliminary data.</text>
</comment>
<reference evidence="2 3" key="1">
    <citation type="submission" date="2023-07" db="EMBL/GenBank/DDBJ databases">
        <title>Genomic Encyclopedia of Type Strains, Phase IV (KMG-IV): sequencing the most valuable type-strain genomes for metagenomic binning, comparative biology and taxonomic classification.</title>
        <authorList>
            <person name="Goeker M."/>
        </authorList>
    </citation>
    <scope>NUCLEOTIDE SEQUENCE [LARGE SCALE GENOMIC DNA]</scope>
    <source>
        <strain evidence="2 3">B6-8</strain>
    </source>
</reference>
<dbReference type="RefSeq" id="WP_266347898.1">
    <property type="nucleotide sequence ID" value="NZ_JAPKNG010000002.1"/>
</dbReference>
<name>A0ABU0H3T0_9HYPH</name>
<dbReference type="InterPro" id="IPR036010">
    <property type="entry name" value="2Fe-2S_ferredoxin-like_sf"/>
</dbReference>
<protein>
    <submittedName>
        <fullName evidence="2">Molibdopterin-dependent oxidoreductase YjgC</fullName>
    </submittedName>
</protein>
<sequence>MHPLFRSLRDEVPSIPVDLDGEPMIAREQDTVASFLLRTVDPDRYRQSVVSAQSHAPLCMMGVCFECLVEIDGQKNQQGCLVRVRSGMRIKRQIPEG</sequence>
<dbReference type="Gene3D" id="3.10.20.440">
    <property type="entry name" value="2Fe-2S iron-sulphur cluster binding domain, sarcosine oxidase, alpha subunit, N-terminal domain"/>
    <property type="match status" value="1"/>
</dbReference>
<evidence type="ECO:0000256" key="1">
    <source>
        <dbReference type="ARBA" id="ARBA00023002"/>
    </source>
</evidence>
<dbReference type="SUPFAM" id="SSF54292">
    <property type="entry name" value="2Fe-2S ferredoxin-like"/>
    <property type="match status" value="1"/>
</dbReference>
<keyword evidence="3" id="KW-1185">Reference proteome</keyword>
<organism evidence="2 3">
    <name type="scientific">Kaistia dalseonensis</name>
    <dbReference type="NCBI Taxonomy" id="410840"/>
    <lineage>
        <taxon>Bacteria</taxon>
        <taxon>Pseudomonadati</taxon>
        <taxon>Pseudomonadota</taxon>
        <taxon>Alphaproteobacteria</taxon>
        <taxon>Hyphomicrobiales</taxon>
        <taxon>Kaistiaceae</taxon>
        <taxon>Kaistia</taxon>
    </lineage>
</organism>
<dbReference type="Proteomes" id="UP001241603">
    <property type="component" value="Unassembled WGS sequence"/>
</dbReference>
<gene>
    <name evidence="2" type="ORF">QO014_001344</name>
</gene>
<accession>A0ABU0H3T0</accession>